<dbReference type="PROSITE" id="PS00609">
    <property type="entry name" value="GLYCOSYL_HYDROL_F32"/>
    <property type="match status" value="1"/>
</dbReference>
<dbReference type="SMART" id="SM00640">
    <property type="entry name" value="Glyco_32"/>
    <property type="match status" value="1"/>
</dbReference>
<evidence type="ECO:0000313" key="9">
    <source>
        <dbReference type="Proteomes" id="UP001524460"/>
    </source>
</evidence>
<evidence type="ECO:0000256" key="2">
    <source>
        <dbReference type="ARBA" id="ARBA00022801"/>
    </source>
</evidence>
<evidence type="ECO:0000256" key="4">
    <source>
        <dbReference type="RuleBase" id="RU362110"/>
    </source>
</evidence>
<dbReference type="InterPro" id="IPR013189">
    <property type="entry name" value="Glyco_hydro_32_C"/>
</dbReference>
<dbReference type="Pfam" id="PF00251">
    <property type="entry name" value="Glyco_hydro_32N"/>
    <property type="match status" value="1"/>
</dbReference>
<dbReference type="Gene3D" id="2.60.120.560">
    <property type="entry name" value="Exo-inulinase, domain 1"/>
    <property type="match status" value="1"/>
</dbReference>
<keyword evidence="3 4" id="KW-0326">Glycosidase</keyword>
<evidence type="ECO:0000259" key="6">
    <source>
        <dbReference type="Pfam" id="PF00251"/>
    </source>
</evidence>
<dbReference type="InterPro" id="IPR006232">
    <property type="entry name" value="Suc6P_hydrolase"/>
</dbReference>
<dbReference type="InterPro" id="IPR018053">
    <property type="entry name" value="Glyco_hydro_32_AS"/>
</dbReference>
<comment type="catalytic activity">
    <reaction evidence="4">
        <text>Hydrolysis of terminal non-reducing beta-D-fructofuranoside residues in beta-D-fructofuranosides.</text>
        <dbReference type="EC" id="3.2.1.26"/>
    </reaction>
</comment>
<evidence type="ECO:0000256" key="1">
    <source>
        <dbReference type="ARBA" id="ARBA00009902"/>
    </source>
</evidence>
<dbReference type="EC" id="3.2.1.26" evidence="4"/>
<comment type="subcellular location">
    <subcellularLocation>
        <location evidence="5">Cytoplasm</location>
    </subcellularLocation>
</comment>
<dbReference type="NCBIfam" id="TIGR01322">
    <property type="entry name" value="scrB_fam"/>
    <property type="match status" value="1"/>
</dbReference>
<evidence type="ECO:0000259" key="7">
    <source>
        <dbReference type="Pfam" id="PF08244"/>
    </source>
</evidence>
<evidence type="ECO:0000256" key="3">
    <source>
        <dbReference type="ARBA" id="ARBA00023295"/>
    </source>
</evidence>
<comment type="pathway">
    <text evidence="5">Glycan biosynthesis; sucrose metabolism.</text>
</comment>
<comment type="similarity">
    <text evidence="1 4">Belongs to the glycosyl hydrolase 32 family.</text>
</comment>
<dbReference type="Gene3D" id="2.115.10.20">
    <property type="entry name" value="Glycosyl hydrolase domain, family 43"/>
    <property type="match status" value="1"/>
</dbReference>
<dbReference type="CDD" id="cd18623">
    <property type="entry name" value="GH32_ScrB-like"/>
    <property type="match status" value="1"/>
</dbReference>
<protein>
    <recommendedName>
        <fullName evidence="4">Sucrose-6-phosphate hydrolase</fullName>
        <ecNumber evidence="4">3.2.1.26</ecNumber>
    </recommendedName>
    <alternativeName>
        <fullName evidence="5">Invertase</fullName>
    </alternativeName>
</protein>
<dbReference type="InterPro" id="IPR023296">
    <property type="entry name" value="Glyco_hydro_beta-prop_sf"/>
</dbReference>
<gene>
    <name evidence="8" type="ORF">NHN17_05860</name>
</gene>
<comment type="function">
    <text evidence="5">Enables the bacterium to metabolize sucrose as a sole carbon source.</text>
</comment>
<dbReference type="RefSeq" id="WP_255041183.1">
    <property type="nucleotide sequence ID" value="NZ_JANEYT010000009.1"/>
</dbReference>
<dbReference type="InterPro" id="IPR051214">
    <property type="entry name" value="GH32_Enzymes"/>
</dbReference>
<dbReference type="SUPFAM" id="SSF75005">
    <property type="entry name" value="Arabinanase/levansucrase/invertase"/>
    <property type="match status" value="1"/>
</dbReference>
<keyword evidence="9" id="KW-1185">Reference proteome</keyword>
<proteinExistence type="inferred from homology"/>
<accession>A0ABT1MYN8</accession>
<organism evidence="8 9">
    <name type="scientific">Photobacterium pectinilyticum</name>
    <dbReference type="NCBI Taxonomy" id="2906793"/>
    <lineage>
        <taxon>Bacteria</taxon>
        <taxon>Pseudomonadati</taxon>
        <taxon>Pseudomonadota</taxon>
        <taxon>Gammaproteobacteria</taxon>
        <taxon>Vibrionales</taxon>
        <taxon>Vibrionaceae</taxon>
        <taxon>Photobacterium</taxon>
    </lineage>
</organism>
<sequence>MSLNSNWTVEQRYRRVEQISQNSIDAMVKLRKQDAGYPDYHIAPKFGLLNDPNGLCFFNGEHHLFYQWTPVGPVHGMKYWYHLSTKDFVHFEDHGIGLHPDQDYDSHGVYSGGALVENDNALLFFTGNKRDENWLRVPTQCFAKMFADGKIEKHGVVIENNHYTEHFRDPKVWKQGDDYLMVVGAQTPEKTGSMALYRSRDLMNWQHKGPIQTRYNNLGYMWECPDFFEIGNQSVMLFSPQGVSSDNPYDFKNIYSVAYLVGDRLNLDSAELENHQDITQPDYGFDFYAPQTYLDDSGRRIMIAWVGLPDIDTPSVEHQWAGMLSLPRELKIQDGYLIQSPLSELKALQGEAVAVENAFELDTTSFMVQLETDTKTDEFELTLANAAGDNIVFSATATEFILDRSKMSQLYAEKFGCVRKAPRLSTKQTIEVYVDKSVIEIFINGGKHTMTSRFFIDDLNLLSITGDVKTVYHSIGPIKGLDN</sequence>
<feature type="domain" description="Glycosyl hydrolase family 32 N-terminal" evidence="6">
    <location>
        <begin position="41"/>
        <end position="341"/>
    </location>
</feature>
<feature type="domain" description="Glycosyl hydrolase family 32 C-terminal" evidence="7">
    <location>
        <begin position="356"/>
        <end position="455"/>
    </location>
</feature>
<dbReference type="EMBL" id="JANEYT010000009">
    <property type="protein sequence ID" value="MCQ1057585.1"/>
    <property type="molecule type" value="Genomic_DNA"/>
</dbReference>
<keyword evidence="2 4" id="KW-0378">Hydrolase</keyword>
<dbReference type="InterPro" id="IPR013148">
    <property type="entry name" value="Glyco_hydro_32_N"/>
</dbReference>
<name>A0ABT1MYN8_9GAMM</name>
<keyword evidence="5" id="KW-0119">Carbohydrate metabolism</keyword>
<evidence type="ECO:0000256" key="5">
    <source>
        <dbReference type="RuleBase" id="RU365015"/>
    </source>
</evidence>
<dbReference type="GO" id="GO:0004564">
    <property type="term" value="F:beta-fructofuranosidase activity"/>
    <property type="evidence" value="ECO:0007669"/>
    <property type="project" value="UniProtKB-EC"/>
</dbReference>
<dbReference type="InterPro" id="IPR001362">
    <property type="entry name" value="Glyco_hydro_32"/>
</dbReference>
<reference evidence="8 9" key="1">
    <citation type="submission" date="2022-07" db="EMBL/GenBank/DDBJ databases">
        <title>Photobacterium pectinilyticum sp. nov., a marine bacterium isolated from surface seawater of Qingdao offshore.</title>
        <authorList>
            <person name="Wang X."/>
        </authorList>
    </citation>
    <scope>NUCLEOTIDE SEQUENCE [LARGE SCALE GENOMIC DNA]</scope>
    <source>
        <strain evidence="8 9">ZSDE20</strain>
    </source>
</reference>
<dbReference type="Proteomes" id="UP001524460">
    <property type="component" value="Unassembled WGS sequence"/>
</dbReference>
<dbReference type="SUPFAM" id="SSF49899">
    <property type="entry name" value="Concanavalin A-like lectins/glucanases"/>
    <property type="match status" value="1"/>
</dbReference>
<dbReference type="Pfam" id="PF08244">
    <property type="entry name" value="Glyco_hydro_32C"/>
    <property type="match status" value="1"/>
</dbReference>
<evidence type="ECO:0000313" key="8">
    <source>
        <dbReference type="EMBL" id="MCQ1057585.1"/>
    </source>
</evidence>
<dbReference type="InterPro" id="IPR013320">
    <property type="entry name" value="ConA-like_dom_sf"/>
</dbReference>
<comment type="caution">
    <text evidence="8">The sequence shown here is derived from an EMBL/GenBank/DDBJ whole genome shotgun (WGS) entry which is preliminary data.</text>
</comment>
<dbReference type="PANTHER" id="PTHR43101">
    <property type="entry name" value="BETA-FRUCTOSIDASE"/>
    <property type="match status" value="1"/>
</dbReference>
<dbReference type="PANTHER" id="PTHR43101:SF1">
    <property type="entry name" value="BETA-FRUCTOSIDASE"/>
    <property type="match status" value="1"/>
</dbReference>
<keyword evidence="5" id="KW-0963">Cytoplasm</keyword>